<organism evidence="4 5">
    <name type="scientific">Brachionus calyciflorus</name>
    <dbReference type="NCBI Taxonomy" id="104777"/>
    <lineage>
        <taxon>Eukaryota</taxon>
        <taxon>Metazoa</taxon>
        <taxon>Spiralia</taxon>
        <taxon>Gnathifera</taxon>
        <taxon>Rotifera</taxon>
        <taxon>Eurotatoria</taxon>
        <taxon>Monogononta</taxon>
        <taxon>Pseudotrocha</taxon>
        <taxon>Ploima</taxon>
        <taxon>Brachionidae</taxon>
        <taxon>Brachionus</taxon>
    </lineage>
</organism>
<feature type="region of interest" description="Disordered" evidence="2">
    <location>
        <begin position="203"/>
        <end position="228"/>
    </location>
</feature>
<evidence type="ECO:0000256" key="2">
    <source>
        <dbReference type="SAM" id="MobiDB-lite"/>
    </source>
</evidence>
<dbReference type="PROSITE" id="PS50966">
    <property type="entry name" value="ZF_SWIM"/>
    <property type="match status" value="1"/>
</dbReference>
<protein>
    <recommendedName>
        <fullName evidence="3">SWIM-type domain-containing protein</fullName>
    </recommendedName>
</protein>
<reference evidence="4" key="1">
    <citation type="submission" date="2021-02" db="EMBL/GenBank/DDBJ databases">
        <authorList>
            <person name="Nowell W R."/>
        </authorList>
    </citation>
    <scope>NUCLEOTIDE SEQUENCE</scope>
    <source>
        <strain evidence="4">Ploen Becks lab</strain>
    </source>
</reference>
<keyword evidence="5" id="KW-1185">Reference proteome</keyword>
<gene>
    <name evidence="4" type="ORF">OXX778_LOCUS7035</name>
</gene>
<dbReference type="Proteomes" id="UP000663879">
    <property type="component" value="Unassembled WGS sequence"/>
</dbReference>
<evidence type="ECO:0000313" key="5">
    <source>
        <dbReference type="Proteomes" id="UP000663879"/>
    </source>
</evidence>
<dbReference type="InterPro" id="IPR007527">
    <property type="entry name" value="Znf_SWIM"/>
</dbReference>
<evidence type="ECO:0000259" key="3">
    <source>
        <dbReference type="PROSITE" id="PS50966"/>
    </source>
</evidence>
<name>A0A813TK75_9BILA</name>
<feature type="compositionally biased region" description="Low complexity" evidence="2">
    <location>
        <begin position="203"/>
        <end position="214"/>
    </location>
</feature>
<proteinExistence type="predicted"/>
<keyword evidence="1" id="KW-0863">Zinc-finger</keyword>
<keyword evidence="1" id="KW-0479">Metal-binding</keyword>
<keyword evidence="1" id="KW-0862">Zinc</keyword>
<dbReference type="Pfam" id="PF04434">
    <property type="entry name" value="SWIM"/>
    <property type="match status" value="1"/>
</dbReference>
<dbReference type="AlphaFoldDB" id="A0A813TK75"/>
<feature type="domain" description="SWIM-type" evidence="3">
    <location>
        <begin position="306"/>
        <end position="335"/>
    </location>
</feature>
<accession>A0A813TK75</accession>
<dbReference type="EMBL" id="CAJNOC010000873">
    <property type="protein sequence ID" value="CAF0812270.1"/>
    <property type="molecule type" value="Genomic_DNA"/>
</dbReference>
<feature type="non-terminal residue" evidence="4">
    <location>
        <position position="1"/>
    </location>
</feature>
<evidence type="ECO:0000313" key="4">
    <source>
        <dbReference type="EMBL" id="CAF0812270.1"/>
    </source>
</evidence>
<sequence length="360" mass="40835">MQRTRCVISEWRKNTSADDVGIYCESLRELFLQPNKQQFEIQLQNKIKGYINNSGNKIDPWSAEFTRYFNNNIQPEIESLAAWSIKPICRKFFNNFSGVTTNQSEGLNNLLKIINERIELPLDLVILSVQQLSIFYTNEIKIGFGNRGNYRLRPEFREICFVDTRFISTRETMSPSEIIKSLIEDKEQLLKLAGVKFTTISASEDSSSTEQSSNNEDETNSIDVPQCDSPETISISSNTVTSTLRDVASESASDNEADEELAMSFEFKNRFNSKISRALWMVKNNKVKLVLDLKIYLVQDEKKQCFPVNLLPKANCSCLGKIACAHILAVESINCIDSKSNYKIPNISKLVKSKNNGITG</sequence>
<evidence type="ECO:0000256" key="1">
    <source>
        <dbReference type="PROSITE-ProRule" id="PRU00325"/>
    </source>
</evidence>
<comment type="caution">
    <text evidence="4">The sequence shown here is derived from an EMBL/GenBank/DDBJ whole genome shotgun (WGS) entry which is preliminary data.</text>
</comment>
<dbReference type="GO" id="GO:0008270">
    <property type="term" value="F:zinc ion binding"/>
    <property type="evidence" value="ECO:0007669"/>
    <property type="project" value="UniProtKB-KW"/>
</dbReference>